<sequence>MSIKDSLGYVITNTGRKLTQQLTLKFQPFGITSEQWAVLHWLTEEDGITQRELSRRTEKDPTNVTRILDQLEKKGWILRGANGEDRRSFLIFVTESGRELSQELLPIEAQFTRNMVQSLADEDIAILRRALSTINDHLNNPR</sequence>
<dbReference type="Gene3D" id="1.10.10.10">
    <property type="entry name" value="Winged helix-like DNA-binding domain superfamily/Winged helix DNA-binding domain"/>
    <property type="match status" value="1"/>
</dbReference>
<organism evidence="5 6">
    <name type="scientific">Paenibacillus segetis</name>
    <dbReference type="NCBI Taxonomy" id="1325360"/>
    <lineage>
        <taxon>Bacteria</taxon>
        <taxon>Bacillati</taxon>
        <taxon>Bacillota</taxon>
        <taxon>Bacilli</taxon>
        <taxon>Bacillales</taxon>
        <taxon>Paenibacillaceae</taxon>
        <taxon>Paenibacillus</taxon>
    </lineage>
</organism>
<keyword evidence="6" id="KW-1185">Reference proteome</keyword>
<comment type="caution">
    <text evidence="5">The sequence shown here is derived from an EMBL/GenBank/DDBJ whole genome shotgun (WGS) entry which is preliminary data.</text>
</comment>
<dbReference type="PANTHER" id="PTHR42756">
    <property type="entry name" value="TRANSCRIPTIONAL REGULATOR, MARR"/>
    <property type="match status" value="1"/>
</dbReference>
<dbReference type="Pfam" id="PF01047">
    <property type="entry name" value="MarR"/>
    <property type="match status" value="1"/>
</dbReference>
<evidence type="ECO:0000256" key="3">
    <source>
        <dbReference type="ARBA" id="ARBA00023163"/>
    </source>
</evidence>
<evidence type="ECO:0000259" key="4">
    <source>
        <dbReference type="PROSITE" id="PS50995"/>
    </source>
</evidence>
<evidence type="ECO:0000256" key="1">
    <source>
        <dbReference type="ARBA" id="ARBA00023015"/>
    </source>
</evidence>
<feature type="domain" description="HTH marR-type" evidence="4">
    <location>
        <begin position="4"/>
        <end position="136"/>
    </location>
</feature>
<dbReference type="PROSITE" id="PS01117">
    <property type="entry name" value="HTH_MARR_1"/>
    <property type="match status" value="1"/>
</dbReference>
<proteinExistence type="predicted"/>
<accession>A0ABQ1YUV5</accession>
<dbReference type="InterPro" id="IPR023187">
    <property type="entry name" value="Tscrpt_reg_MarR-type_CS"/>
</dbReference>
<dbReference type="InterPro" id="IPR036388">
    <property type="entry name" value="WH-like_DNA-bd_sf"/>
</dbReference>
<keyword evidence="1" id="KW-0805">Transcription regulation</keyword>
<dbReference type="SMART" id="SM00347">
    <property type="entry name" value="HTH_MARR"/>
    <property type="match status" value="1"/>
</dbReference>
<dbReference type="PRINTS" id="PR00598">
    <property type="entry name" value="HTHMARR"/>
</dbReference>
<dbReference type="PROSITE" id="PS50995">
    <property type="entry name" value="HTH_MARR_2"/>
    <property type="match status" value="1"/>
</dbReference>
<dbReference type="PANTHER" id="PTHR42756:SF1">
    <property type="entry name" value="TRANSCRIPTIONAL REPRESSOR OF EMRAB OPERON"/>
    <property type="match status" value="1"/>
</dbReference>
<dbReference type="InterPro" id="IPR036390">
    <property type="entry name" value="WH_DNA-bd_sf"/>
</dbReference>
<gene>
    <name evidence="5" type="ORF">GCM10008013_45650</name>
</gene>
<keyword evidence="2" id="KW-0238">DNA-binding</keyword>
<dbReference type="InterPro" id="IPR000835">
    <property type="entry name" value="HTH_MarR-typ"/>
</dbReference>
<protein>
    <submittedName>
        <fullName evidence="5">Transcriptional regulator</fullName>
    </submittedName>
</protein>
<name>A0ABQ1YUV5_9BACL</name>
<keyword evidence="3" id="KW-0804">Transcription</keyword>
<evidence type="ECO:0000313" key="6">
    <source>
        <dbReference type="Proteomes" id="UP000659344"/>
    </source>
</evidence>
<evidence type="ECO:0000313" key="5">
    <source>
        <dbReference type="EMBL" id="GGH37927.1"/>
    </source>
</evidence>
<reference evidence="6" key="1">
    <citation type="journal article" date="2019" name="Int. J. Syst. Evol. Microbiol.">
        <title>The Global Catalogue of Microorganisms (GCM) 10K type strain sequencing project: providing services to taxonomists for standard genome sequencing and annotation.</title>
        <authorList>
            <consortium name="The Broad Institute Genomics Platform"/>
            <consortium name="The Broad Institute Genome Sequencing Center for Infectious Disease"/>
            <person name="Wu L."/>
            <person name="Ma J."/>
        </authorList>
    </citation>
    <scope>NUCLEOTIDE SEQUENCE [LARGE SCALE GENOMIC DNA]</scope>
    <source>
        <strain evidence="6">CGMCC 1.12769</strain>
    </source>
</reference>
<dbReference type="RefSeq" id="WP_188542197.1">
    <property type="nucleotide sequence ID" value="NZ_BMFT01000005.1"/>
</dbReference>
<dbReference type="Proteomes" id="UP000659344">
    <property type="component" value="Unassembled WGS sequence"/>
</dbReference>
<dbReference type="EMBL" id="BMFT01000005">
    <property type="protein sequence ID" value="GGH37927.1"/>
    <property type="molecule type" value="Genomic_DNA"/>
</dbReference>
<evidence type="ECO:0000256" key="2">
    <source>
        <dbReference type="ARBA" id="ARBA00023125"/>
    </source>
</evidence>
<dbReference type="SUPFAM" id="SSF46785">
    <property type="entry name" value="Winged helix' DNA-binding domain"/>
    <property type="match status" value="1"/>
</dbReference>